<accession>A0A8J2XE83</accession>
<proteinExistence type="predicted"/>
<gene>
    <name evidence="1" type="ORF">GCM10011531_02370</name>
</gene>
<comment type="caution">
    <text evidence="1">The sequence shown here is derived from an EMBL/GenBank/DDBJ whole genome shotgun (WGS) entry which is preliminary data.</text>
</comment>
<keyword evidence="2" id="KW-1185">Reference proteome</keyword>
<sequence length="61" mass="6890">MSPFISQTPIATPLFNVELTNEELSSVKVICENEKNGNINKTVASRFLIIFGRFLSLEFQI</sequence>
<dbReference type="AlphaFoldDB" id="A0A8J2XE83"/>
<evidence type="ECO:0000313" key="1">
    <source>
        <dbReference type="EMBL" id="GFZ76637.1"/>
    </source>
</evidence>
<evidence type="ECO:0000313" key="2">
    <source>
        <dbReference type="Proteomes" id="UP000598120"/>
    </source>
</evidence>
<dbReference type="Proteomes" id="UP000598120">
    <property type="component" value="Unassembled WGS sequence"/>
</dbReference>
<organism evidence="1 2">
    <name type="scientific">Aquaticitalea lipolytica</name>
    <dbReference type="NCBI Taxonomy" id="1247562"/>
    <lineage>
        <taxon>Bacteria</taxon>
        <taxon>Pseudomonadati</taxon>
        <taxon>Bacteroidota</taxon>
        <taxon>Flavobacteriia</taxon>
        <taxon>Flavobacteriales</taxon>
        <taxon>Flavobacteriaceae</taxon>
        <taxon>Aquaticitalea</taxon>
    </lineage>
</organism>
<name>A0A8J2XE83_9FLAO</name>
<reference evidence="1 2" key="1">
    <citation type="journal article" date="2014" name="Int. J. Syst. Evol. Microbiol.">
        <title>Complete genome sequence of Corynebacterium casei LMG S-19264T (=DSM 44701T), isolated from a smear-ripened cheese.</title>
        <authorList>
            <consortium name="US DOE Joint Genome Institute (JGI-PGF)"/>
            <person name="Walter F."/>
            <person name="Albersmeier A."/>
            <person name="Kalinowski J."/>
            <person name="Ruckert C."/>
        </authorList>
    </citation>
    <scope>NUCLEOTIDE SEQUENCE [LARGE SCALE GENOMIC DNA]</scope>
    <source>
        <strain evidence="1 2">CGMCC 1.15295</strain>
    </source>
</reference>
<dbReference type="EMBL" id="BMIC01000001">
    <property type="protein sequence ID" value="GFZ76637.1"/>
    <property type="molecule type" value="Genomic_DNA"/>
</dbReference>
<protein>
    <submittedName>
        <fullName evidence="1">Uncharacterized protein</fullName>
    </submittedName>
</protein>